<dbReference type="PANTHER" id="PTHR46167:SF1">
    <property type="entry name" value="N-LYSINE METHYLTRANSFERASE KMT5A"/>
    <property type="match status" value="1"/>
</dbReference>
<dbReference type="GO" id="GO:0032259">
    <property type="term" value="P:methylation"/>
    <property type="evidence" value="ECO:0007669"/>
    <property type="project" value="UniProtKB-KW"/>
</dbReference>
<organism evidence="15 16">
    <name type="scientific">Clunio marinus</name>
    <dbReference type="NCBI Taxonomy" id="568069"/>
    <lineage>
        <taxon>Eukaryota</taxon>
        <taxon>Metazoa</taxon>
        <taxon>Ecdysozoa</taxon>
        <taxon>Arthropoda</taxon>
        <taxon>Hexapoda</taxon>
        <taxon>Insecta</taxon>
        <taxon>Pterygota</taxon>
        <taxon>Neoptera</taxon>
        <taxon>Endopterygota</taxon>
        <taxon>Diptera</taxon>
        <taxon>Nematocera</taxon>
        <taxon>Chironomoidea</taxon>
        <taxon>Chironomidae</taxon>
        <taxon>Clunio</taxon>
    </lineage>
</organism>
<evidence type="ECO:0000313" key="16">
    <source>
        <dbReference type="Proteomes" id="UP000183832"/>
    </source>
</evidence>
<evidence type="ECO:0000256" key="4">
    <source>
        <dbReference type="ARBA" id="ARBA00022454"/>
    </source>
</evidence>
<dbReference type="PANTHER" id="PTHR46167">
    <property type="entry name" value="N-LYSINE METHYLTRANSFERASE KMT5A"/>
    <property type="match status" value="1"/>
</dbReference>
<evidence type="ECO:0000313" key="15">
    <source>
        <dbReference type="EMBL" id="CRL05769.1"/>
    </source>
</evidence>
<dbReference type="PROSITE" id="PS51571">
    <property type="entry name" value="SAM_MT43_PR_SET"/>
    <property type="match status" value="1"/>
</dbReference>
<protein>
    <recommendedName>
        <fullName evidence="3">[histone H4]-lysine(20) N-methyltransferase</fullName>
        <ecNumber evidence="3">2.1.1.361</ecNumber>
    </recommendedName>
</protein>
<accession>A0A1J1J4H2</accession>
<keyword evidence="11" id="KW-0539">Nucleus</keyword>
<keyword evidence="16" id="KW-1185">Reference proteome</keyword>
<evidence type="ECO:0000259" key="14">
    <source>
        <dbReference type="PROSITE" id="PS50280"/>
    </source>
</evidence>
<keyword evidence="4" id="KW-0158">Chromosome</keyword>
<dbReference type="Pfam" id="PF00856">
    <property type="entry name" value="SET"/>
    <property type="match status" value="1"/>
</dbReference>
<feature type="region of interest" description="Disordered" evidence="13">
    <location>
        <begin position="1"/>
        <end position="82"/>
    </location>
</feature>
<evidence type="ECO:0000256" key="3">
    <source>
        <dbReference type="ARBA" id="ARBA00012187"/>
    </source>
</evidence>
<dbReference type="GO" id="GO:0005634">
    <property type="term" value="C:nucleus"/>
    <property type="evidence" value="ECO:0007669"/>
    <property type="project" value="UniProtKB-SubCell"/>
</dbReference>
<dbReference type="SUPFAM" id="SSF82199">
    <property type="entry name" value="SET domain"/>
    <property type="match status" value="1"/>
</dbReference>
<keyword evidence="7" id="KW-0949">S-adenosyl-L-methionine</keyword>
<dbReference type="GO" id="GO:0043516">
    <property type="term" value="P:regulation of DNA damage response, signal transduction by p53 class mediator"/>
    <property type="evidence" value="ECO:0007669"/>
    <property type="project" value="TreeGrafter"/>
</dbReference>
<dbReference type="EC" id="2.1.1.361" evidence="3"/>
<dbReference type="InterPro" id="IPR046341">
    <property type="entry name" value="SET_dom_sf"/>
</dbReference>
<gene>
    <name evidence="15" type="ORF">CLUMA_CG018797</name>
</gene>
<comment type="catalytic activity">
    <reaction evidence="12">
        <text>L-lysyl(20)-[histone H4] + S-adenosyl-L-methionine = N(6)-methyl-L-lysyl(20)-[histone H4] + S-adenosyl-L-homocysteine + H(+)</text>
        <dbReference type="Rhea" id="RHEA:60344"/>
        <dbReference type="Rhea" id="RHEA-COMP:15554"/>
        <dbReference type="Rhea" id="RHEA-COMP:15555"/>
        <dbReference type="ChEBI" id="CHEBI:15378"/>
        <dbReference type="ChEBI" id="CHEBI:29969"/>
        <dbReference type="ChEBI" id="CHEBI:57856"/>
        <dbReference type="ChEBI" id="CHEBI:59789"/>
        <dbReference type="ChEBI" id="CHEBI:61929"/>
        <dbReference type="EC" id="2.1.1.361"/>
    </reaction>
</comment>
<evidence type="ECO:0000256" key="8">
    <source>
        <dbReference type="ARBA" id="ARBA00022853"/>
    </source>
</evidence>
<dbReference type="Proteomes" id="UP000183832">
    <property type="component" value="Unassembled WGS sequence"/>
</dbReference>
<dbReference type="Gene3D" id="2.170.270.10">
    <property type="entry name" value="SET domain"/>
    <property type="match status" value="1"/>
</dbReference>
<dbReference type="CDD" id="cd10528">
    <property type="entry name" value="SET_SETD8"/>
    <property type="match status" value="1"/>
</dbReference>
<evidence type="ECO:0000256" key="11">
    <source>
        <dbReference type="ARBA" id="ARBA00023242"/>
    </source>
</evidence>
<dbReference type="InterPro" id="IPR047266">
    <property type="entry name" value="KMT5A-like_SET"/>
</dbReference>
<dbReference type="PROSITE" id="PS50280">
    <property type="entry name" value="SET"/>
    <property type="match status" value="1"/>
</dbReference>
<dbReference type="GO" id="GO:0006357">
    <property type="term" value="P:regulation of transcription by RNA polymerase II"/>
    <property type="evidence" value="ECO:0007669"/>
    <property type="project" value="TreeGrafter"/>
</dbReference>
<dbReference type="InterPro" id="IPR051760">
    <property type="entry name" value="KMT5A"/>
</dbReference>
<keyword evidence="8" id="KW-0156">Chromatin regulator</keyword>
<dbReference type="EMBL" id="CVRI01000065">
    <property type="protein sequence ID" value="CRL05769.1"/>
    <property type="molecule type" value="Genomic_DNA"/>
</dbReference>
<evidence type="ECO:0000256" key="9">
    <source>
        <dbReference type="ARBA" id="ARBA00023015"/>
    </source>
</evidence>
<comment type="subcellular location">
    <subcellularLocation>
        <location evidence="2">Chromosome</location>
    </subcellularLocation>
    <subcellularLocation>
        <location evidence="1">Nucleus</location>
    </subcellularLocation>
</comment>
<dbReference type="OrthoDB" id="5560686at2759"/>
<name>A0A1J1J4H2_9DIPT</name>
<feature type="region of interest" description="Disordered" evidence="13">
    <location>
        <begin position="100"/>
        <end position="132"/>
    </location>
</feature>
<dbReference type="SMART" id="SM00317">
    <property type="entry name" value="SET"/>
    <property type="match status" value="1"/>
</dbReference>
<evidence type="ECO:0000256" key="12">
    <source>
        <dbReference type="ARBA" id="ARBA00047784"/>
    </source>
</evidence>
<feature type="domain" description="SET" evidence="14">
    <location>
        <begin position="377"/>
        <end position="498"/>
    </location>
</feature>
<reference evidence="15 16" key="1">
    <citation type="submission" date="2015-04" db="EMBL/GenBank/DDBJ databases">
        <authorList>
            <person name="Syromyatnikov M.Y."/>
            <person name="Popov V.N."/>
        </authorList>
    </citation>
    <scope>NUCLEOTIDE SEQUENCE [LARGE SCALE GENOMIC DNA]</scope>
</reference>
<evidence type="ECO:0000256" key="5">
    <source>
        <dbReference type="ARBA" id="ARBA00022603"/>
    </source>
</evidence>
<dbReference type="InterPro" id="IPR016858">
    <property type="entry name" value="KMT5A-like"/>
</dbReference>
<keyword evidence="5" id="KW-0489">Methyltransferase</keyword>
<keyword evidence="6" id="KW-0808">Transferase</keyword>
<keyword evidence="9" id="KW-0805">Transcription regulation</keyword>
<dbReference type="STRING" id="568069.A0A1J1J4H2"/>
<keyword evidence="10" id="KW-0804">Transcription</keyword>
<dbReference type="InterPro" id="IPR001214">
    <property type="entry name" value="SET_dom"/>
</dbReference>
<proteinExistence type="predicted"/>
<feature type="compositionally biased region" description="Polar residues" evidence="13">
    <location>
        <begin position="10"/>
        <end position="46"/>
    </location>
</feature>
<feature type="compositionally biased region" description="Polar residues" evidence="13">
    <location>
        <begin position="121"/>
        <end position="132"/>
    </location>
</feature>
<dbReference type="GO" id="GO:0005700">
    <property type="term" value="C:polytene chromosome"/>
    <property type="evidence" value="ECO:0007669"/>
    <property type="project" value="TreeGrafter"/>
</dbReference>
<evidence type="ECO:0000256" key="7">
    <source>
        <dbReference type="ARBA" id="ARBA00022691"/>
    </source>
</evidence>
<evidence type="ECO:0000256" key="2">
    <source>
        <dbReference type="ARBA" id="ARBA00004286"/>
    </source>
</evidence>
<sequence length="513" mass="57336">MVRGRKPRAQKSSSNGASATPTKKVTTSNLLVSTLFNDDDNQTFNSPKRKETKIDGVLMENGAGKSKEGSKAKPFRPATRSTRKINEYFARLPANGIIRVQNGHNSHSDDSCDSLDDQPSTENDPPSSLEVTQSKQLKMTNGPVLLPEAQAANNLFLQEPVLKLQFDKNEAVTNGAAIKTSFLSTEITGKFQTLPPTEYINKVLNVNGSHDDDVVNKDKATFLLNSDSNSSDSGVVIGDEFMKSPVQLPTARRRKPVTPHRMILCPSPVKSSSTTSKITAELIKASRTKSRAKVKLEIPSNDDEKNTNVIHQDHDYDGNKIQPQAEKPFKAPSAPAEKNKKVTEFFTVRRSVRKTKKEVQEERMKNIERAIKEGREEGLEVRVFDNKGRGIVTTRSFQRGEFVIEYIGDLISMSEANEREVMYATDDNTGCYMYYFKHNDQQYCIDATEETGKLGRLVNHSRNGNLMTKTVMVGNRPHLVLIAKEDLSEGVELTYDYGDRSKEALQHHPWLAL</sequence>
<dbReference type="GO" id="GO:0140944">
    <property type="term" value="F:histone H4K20 monomethyltransferase activity"/>
    <property type="evidence" value="ECO:0007669"/>
    <property type="project" value="UniProtKB-EC"/>
</dbReference>
<evidence type="ECO:0000256" key="13">
    <source>
        <dbReference type="SAM" id="MobiDB-lite"/>
    </source>
</evidence>
<dbReference type="AlphaFoldDB" id="A0A1J1J4H2"/>
<evidence type="ECO:0000256" key="10">
    <source>
        <dbReference type="ARBA" id="ARBA00023163"/>
    </source>
</evidence>
<evidence type="ECO:0000256" key="6">
    <source>
        <dbReference type="ARBA" id="ARBA00022679"/>
    </source>
</evidence>
<evidence type="ECO:0000256" key="1">
    <source>
        <dbReference type="ARBA" id="ARBA00004123"/>
    </source>
</evidence>